<evidence type="ECO:0000313" key="5">
    <source>
        <dbReference type="Proteomes" id="UP000228945"/>
    </source>
</evidence>
<accession>A0A2D2AWT1</accession>
<dbReference type="RefSeq" id="WP_099621664.1">
    <property type="nucleotide sequence ID" value="NZ_CP024201.1"/>
</dbReference>
<dbReference type="InterPro" id="IPR056823">
    <property type="entry name" value="TEN-like_YD-shell"/>
</dbReference>
<dbReference type="NCBIfam" id="TIGR01643">
    <property type="entry name" value="YD_repeat_2x"/>
    <property type="match status" value="2"/>
</dbReference>
<name>A0A2D2AWT1_9CAUL</name>
<feature type="domain" description="Teneurin-like YD-shell" evidence="3">
    <location>
        <begin position="2498"/>
        <end position="2572"/>
    </location>
</feature>
<keyword evidence="5" id="KW-1185">Reference proteome</keyword>
<feature type="compositionally biased region" description="Low complexity" evidence="2">
    <location>
        <begin position="2229"/>
        <end position="2243"/>
    </location>
</feature>
<dbReference type="PANTHER" id="PTHR32305">
    <property type="match status" value="1"/>
</dbReference>
<evidence type="ECO:0000256" key="2">
    <source>
        <dbReference type="SAM" id="MobiDB-lite"/>
    </source>
</evidence>
<dbReference type="InterPro" id="IPR050708">
    <property type="entry name" value="T6SS_VgrG/RHS"/>
</dbReference>
<dbReference type="InterPro" id="IPR006530">
    <property type="entry name" value="YD"/>
</dbReference>
<dbReference type="Pfam" id="PF05593">
    <property type="entry name" value="RHS_repeat"/>
    <property type="match status" value="1"/>
</dbReference>
<reference evidence="4 5" key="1">
    <citation type="submission" date="2017-10" db="EMBL/GenBank/DDBJ databases">
        <title>Genome sequence of Caulobacter mirabilis FWC38.</title>
        <authorList>
            <person name="Fiebig A."/>
            <person name="Crosson S."/>
        </authorList>
    </citation>
    <scope>NUCLEOTIDE SEQUENCE [LARGE SCALE GENOMIC DNA]</scope>
    <source>
        <strain evidence="4 5">FWC 38</strain>
    </source>
</reference>
<dbReference type="Pfam" id="PF25023">
    <property type="entry name" value="TEN_YD-shell"/>
    <property type="match status" value="1"/>
</dbReference>
<evidence type="ECO:0000313" key="4">
    <source>
        <dbReference type="EMBL" id="ATQ42407.1"/>
    </source>
</evidence>
<organism evidence="4 5">
    <name type="scientific">Caulobacter mirabilis</name>
    <dbReference type="NCBI Taxonomy" id="69666"/>
    <lineage>
        <taxon>Bacteria</taxon>
        <taxon>Pseudomonadati</taxon>
        <taxon>Pseudomonadota</taxon>
        <taxon>Alphaproteobacteria</taxon>
        <taxon>Caulobacterales</taxon>
        <taxon>Caulobacteraceae</taxon>
        <taxon>Caulobacter</taxon>
    </lineage>
</organism>
<dbReference type="EMBL" id="CP024201">
    <property type="protein sequence ID" value="ATQ42407.1"/>
    <property type="molecule type" value="Genomic_DNA"/>
</dbReference>
<dbReference type="InterPro" id="IPR031325">
    <property type="entry name" value="RHS_repeat"/>
</dbReference>
<keyword evidence="1" id="KW-0677">Repeat</keyword>
<dbReference type="Gene3D" id="2.180.10.10">
    <property type="entry name" value="RHS repeat-associated core"/>
    <property type="match status" value="2"/>
</dbReference>
<dbReference type="InterPro" id="IPR022385">
    <property type="entry name" value="Rhs_assc_core"/>
</dbReference>
<dbReference type="KEGG" id="cmb:CSW64_08260"/>
<evidence type="ECO:0000256" key="1">
    <source>
        <dbReference type="ARBA" id="ARBA00022737"/>
    </source>
</evidence>
<dbReference type="OrthoDB" id="6057489at2"/>
<dbReference type="Proteomes" id="UP000228945">
    <property type="component" value="Chromosome"/>
</dbReference>
<feature type="compositionally biased region" description="Pro residues" evidence="2">
    <location>
        <begin position="2864"/>
        <end position="2874"/>
    </location>
</feature>
<gene>
    <name evidence="4" type="ORF">CSW64_08260</name>
</gene>
<feature type="region of interest" description="Disordered" evidence="2">
    <location>
        <begin position="2856"/>
        <end position="2883"/>
    </location>
</feature>
<proteinExistence type="predicted"/>
<dbReference type="NCBIfam" id="TIGR03696">
    <property type="entry name" value="Rhs_assc_core"/>
    <property type="match status" value="1"/>
</dbReference>
<evidence type="ECO:0000259" key="3">
    <source>
        <dbReference type="Pfam" id="PF25023"/>
    </source>
</evidence>
<dbReference type="PANTHER" id="PTHR32305:SF15">
    <property type="entry name" value="PROTEIN RHSA-RELATED"/>
    <property type="match status" value="1"/>
</dbReference>
<sequence>MTSSERLRQAVDLYRGEVAFSLPLAVLPGRGGPDAVLTAAYSGSVGAVVTYDNAVAPTGVLGLGWSLSQSSIAAAPDGAGYVLQGEGGGASPLVLIGTEADGTQLYASADYRFWIIRYDPAAQRWEITREDGGRAVYGDAASGRGTVDWGVAWGGWTGASTALAGQTPVAVGWSLSQVFDLWGDVVTYAYDQVAAPVGGPGGLSYTRATYLKTVVGAGGDVARLTYGEKAANECPPPHADPNGLNAWQDRYGTRYLQSVSVYAPGGVLMGVTSLDFEGGSGQTQYVGQGTLAKRLLMGIVATAPAATPPPPFSFTYVTTAGSPVLGTLATAQAPEGGQATYAYASAGMTATLSARDLTLSPPIRAGVTFSQPVFYFAEDYAVVTWLGSDTSVQGVAYRWVGRWIATTLASLPLGSATYASTAVGLSADTFCIAANGKLLAYVISESQVGGWNATATALTLTLQAGEAVTAVCGSGFAAVVGQASGSLNPAHWNGAAWVADTVVQLAGATGALCAQVAAEDRRLLAVSTGTATGDLVAVLMSLDPFGRWTSVSRPTPRPMPSISTLSVVLGEGYGAYAAAGGPTGSAQVICNGVSWPATITRLDLTRLATLTPAVGALAPALAIRGAMVGLGGQLFRYQGSGWSRYSSDAVVYPGETAVTGITYGFDEAVRTMTGAGGSPLFDLAAYDPSTSAWTVPAAFAGAAPTGGSFAARTAVSPRTPSRYVVFPTVSGQTWSNGVYAQGADGSWTAALSLADSLAATETASLQVLGERCCVYQTGTKTVVYPLVNGAAGARIELSGQKVLVPSGTGRELVGPSSFVTYSGTWGAAGSTLTLRRMVQGAVAGQQTVPALATTALNDGYAVQTLAVAGDATTATVTADGWRAAYNQMTVAEGTANTAVAPNGTSVTWFFNGLTAQDTPAQPYPTGTDTNAATLLGLMAGQVYGRKDRSAGSGSPPVLTDAGTTTFYWWGYRQALSQVAGDNRTGFYARQRRLVRLLDGVTTTVRTSYAPNDQTPPVTGLPTVTATDRYNASGQLETLTQTPTYFWQQYDAARSLNILTPVVQTTAATNGATTGISIETWRNDWPTRPGAWAPSATYRALSAAPAAFNWATGTGPAGSWLLGTAVTQRSPRGLPIVTVDALGRYSGAVRDAADRLTTAAFVNARLDQAEAGYYGCEPYENDLYWSYAGGGALSDYIVGTQAHTGTQSIQIDPVAAGTKSGPAATFLRTTGGRAYLFSCWLLTDPGFGAASGTAQWELQVYNVAGAPVAVGAPIILSLTDTAGKWAYLHQIVDLAAVRAANPSVPAGAPLSVGLIAYNQKTGKRCWVDELRFSPLDAAYEATVFDVDSLLPSATLAPNGQTTRLVRDAARNVTAVVGPAENVASISSFTYARSLTSGGVFDPNLPNSLLSIGGLANGVYYDFDPSDQADWTLPDAYWTVSGWQLVYTGTATPPAFSQATLTGFVHGNYAMKVEVQRQSGAGALANARIGMGDVYVAWDQTAATWTLYAPATPGGAAQVQAVRAGRFARTWILAFVEELVLFYADGQQVFCDQLTGLVRGDGKLILGLSGPGSFSNLVCAVEPQISLGLFDGAAKPMQSLSVVDGNTVVAGGTLYDSQQRPQYGKDPVSNPLMIGAGPQATPPPPSTAEQNRLIGDIDSYLPYVNGQPMTVAQYTAPANGYPFTQTLYETAPTARVVEEGAPGTEFAVGSGHTYRYAYGANTANDPLTPLLPAGSPGQAPGSYSVITETDPNGVITYRLVNQSDQTLAVRTRIGGTQASPVYQTSMSLFDPAGRLVTVQLPNYFSPPSGSTAAPWVIQYGYDFLGRLISQTTPDSGQTQYAYDSAGRLRFAMDADGAGQTPQRIKYYQYDGLDRVIQAGLVQKTGVAWSGISAYVDQPAWPTVAQGATIYSQNTYDADGAGSNNLEGRLWQGTVDNGTAGLTTDAFAYDRRGSVLTRNTTAAGYGATTYQSAALYNNIGLPIMTTYPQVLTGGQPVGTPFQVTYFYDRLGQLAGVGQPPAGGEVLDPEHPRGGPEIYYASYYYNSMGEVTQAQLNDNSLGAPIQRAAAYNSAGWPTAVGGDFYLETLTYGQGGFNGATSYNGQITSAASSYAAEPGLDPWTAPPIRQSQWAYQYDALGQVQVADPGAAADAANAALAIGSATTPVSYDANGNLLSVPRGPTTEQYSYLTGAAPNQVWNNNRVQSVAAAIQSTIQFANATAYPGWTWGASNGGPSSSSVAPPVGTGTLPPGQALQLTGGSPGHAEVLQFAGFLAMGGTYQLSYWLNTPAPFAGQPGPANWSLRLFTDAGETVDALIRDIGAGSTAWVQVTGVTIDTQTIASTMGLDGHVVSIALVLTNGRTSGTSAPGASLFVADVQITGTAPIGQYGYASPNGWVTSATSRQLSSLSYHPLTGLTTGATVTGARARTVTYAYGRGTDRSVEQWTDADGTVTKVLDLRGPGGQPLARRTTSGGTETVSYFLHGAEGLLATVPAEATTTTRYALNDHLGSVRAVVDQTGTLLQTYDYGPFGELLQGPAAPLQPYAYTGQPIDAAIELTNYQARFYDPALRRFYAPDPAGQGASSYAYVANDPINATDPSGMFLMRLARDVGRRPGTYAGLVVSGAVATASVVQLLVTDPGFYTRPWGRLWAWGSNLDNWAQDGIITGKIYRVLQSFSRDELVTMMNYFPVAYAVTTPLALLWVYRPVQFAVDAAYHAGGNGQAANAIRHVTWMCNAKRFLWAGDAFANDLGEAHERGRKGRLEDQIADRINNAIALYLAGQSGQACGAIAEQAWGPFKPQTWDDNKLAWNHEYNGFQEGTPIDPQQDDLISASWVRGLDFLATTSYAPLFEGEDLAELQRRGIQYPRPSRPTPSPAPSPTGSGKEEL</sequence>
<feature type="region of interest" description="Disordered" evidence="2">
    <location>
        <begin position="2229"/>
        <end position="2249"/>
    </location>
</feature>
<protein>
    <recommendedName>
        <fullName evidence="3">Teneurin-like YD-shell domain-containing protein</fullName>
    </recommendedName>
</protein>